<sequence>MISPFILFLLPCRPTLLFSLSLSFFIFTFLHCAVQTRISSVDLVSLIDVVLAECFKALEGFSVMNLMSQINNDDRSRSHFCFVSKQCKLTCRFESENFVDVALFWLNP</sequence>
<dbReference type="AlphaFoldDB" id="A0A5D2MJF6"/>
<evidence type="ECO:0000313" key="1">
    <source>
        <dbReference type="EMBL" id="TYH91414.1"/>
    </source>
</evidence>
<dbReference type="Proteomes" id="UP000322667">
    <property type="component" value="Chromosome A13"/>
</dbReference>
<name>A0A5D2MJF6_GOSTO</name>
<accession>A0A5D2MJF6</accession>
<gene>
    <name evidence="1" type="ORF">ES332_A13G113900v1</name>
</gene>
<organism evidence="1 2">
    <name type="scientific">Gossypium tomentosum</name>
    <name type="common">Hawaiian cotton</name>
    <name type="synonym">Gossypium sandvicense</name>
    <dbReference type="NCBI Taxonomy" id="34277"/>
    <lineage>
        <taxon>Eukaryota</taxon>
        <taxon>Viridiplantae</taxon>
        <taxon>Streptophyta</taxon>
        <taxon>Embryophyta</taxon>
        <taxon>Tracheophyta</taxon>
        <taxon>Spermatophyta</taxon>
        <taxon>Magnoliopsida</taxon>
        <taxon>eudicotyledons</taxon>
        <taxon>Gunneridae</taxon>
        <taxon>Pentapetalae</taxon>
        <taxon>rosids</taxon>
        <taxon>malvids</taxon>
        <taxon>Malvales</taxon>
        <taxon>Malvaceae</taxon>
        <taxon>Malvoideae</taxon>
        <taxon>Gossypium</taxon>
    </lineage>
</organism>
<reference evidence="1 2" key="1">
    <citation type="submission" date="2019-07" db="EMBL/GenBank/DDBJ databases">
        <title>WGS assembly of Gossypium tomentosum.</title>
        <authorList>
            <person name="Chen Z.J."/>
            <person name="Sreedasyam A."/>
            <person name="Ando A."/>
            <person name="Song Q."/>
            <person name="De L."/>
            <person name="Hulse-Kemp A."/>
            <person name="Ding M."/>
            <person name="Ye W."/>
            <person name="Kirkbride R."/>
            <person name="Jenkins J."/>
            <person name="Plott C."/>
            <person name="Lovell J."/>
            <person name="Lin Y.-M."/>
            <person name="Vaughn R."/>
            <person name="Liu B."/>
            <person name="Li W."/>
            <person name="Simpson S."/>
            <person name="Scheffler B."/>
            <person name="Saski C."/>
            <person name="Grover C."/>
            <person name="Hu G."/>
            <person name="Conover J."/>
            <person name="Carlson J."/>
            <person name="Shu S."/>
            <person name="Boston L."/>
            <person name="Williams M."/>
            <person name="Peterson D."/>
            <person name="Mcgee K."/>
            <person name="Jones D."/>
            <person name="Wendel J."/>
            <person name="Stelly D."/>
            <person name="Grimwood J."/>
            <person name="Schmutz J."/>
        </authorList>
    </citation>
    <scope>NUCLEOTIDE SEQUENCE [LARGE SCALE GENOMIC DNA]</scope>
    <source>
        <strain evidence="1">7179.01</strain>
    </source>
</reference>
<keyword evidence="2" id="KW-1185">Reference proteome</keyword>
<dbReference type="EMBL" id="CM017622">
    <property type="protein sequence ID" value="TYH91414.1"/>
    <property type="molecule type" value="Genomic_DNA"/>
</dbReference>
<protein>
    <submittedName>
        <fullName evidence="1">Uncharacterized protein</fullName>
    </submittedName>
</protein>
<evidence type="ECO:0000313" key="2">
    <source>
        <dbReference type="Proteomes" id="UP000322667"/>
    </source>
</evidence>
<proteinExistence type="predicted"/>